<comment type="caution">
    <text evidence="8">The sequence shown here is derived from an EMBL/GenBank/DDBJ whole genome shotgun (WGS) entry which is preliminary data.</text>
</comment>
<feature type="domain" description="Protein kinase" evidence="7">
    <location>
        <begin position="1"/>
        <end position="158"/>
    </location>
</feature>
<evidence type="ECO:0000256" key="2">
    <source>
        <dbReference type="ARBA" id="ARBA00022527"/>
    </source>
</evidence>
<keyword evidence="5 8" id="KW-0418">Kinase</keyword>
<evidence type="ECO:0000313" key="9">
    <source>
        <dbReference type="Proteomes" id="UP000653305"/>
    </source>
</evidence>
<dbReference type="InterPro" id="IPR011009">
    <property type="entry name" value="Kinase-like_dom_sf"/>
</dbReference>
<keyword evidence="9" id="KW-1185">Reference proteome</keyword>
<protein>
    <submittedName>
        <fullName evidence="8">Calcium-dependent protein kinase 7</fullName>
    </submittedName>
</protein>
<sequence length="158" mass="18068">MRKISEQSDTYFCVDKGVTSVVIKSTGIHWVRPSALAAPEVLRKNYGPECDVWSAGVIIYILLCGVPPFWDGKRVSCLIWTYWNRVASIKFVPWPVEIRYCEPNTSTNQTKSPPSLRFSFRANGTLSDDQALHRYDRKCNVKRPGSIDEALYDELEFT</sequence>
<dbReference type="InterPro" id="IPR000719">
    <property type="entry name" value="Prot_kinase_dom"/>
</dbReference>
<keyword evidence="3" id="KW-0808">Transferase</keyword>
<organism evidence="8 9">
    <name type="scientific">Phtheirospermum japonicum</name>
    <dbReference type="NCBI Taxonomy" id="374723"/>
    <lineage>
        <taxon>Eukaryota</taxon>
        <taxon>Viridiplantae</taxon>
        <taxon>Streptophyta</taxon>
        <taxon>Embryophyta</taxon>
        <taxon>Tracheophyta</taxon>
        <taxon>Spermatophyta</taxon>
        <taxon>Magnoliopsida</taxon>
        <taxon>eudicotyledons</taxon>
        <taxon>Gunneridae</taxon>
        <taxon>Pentapetalae</taxon>
        <taxon>asterids</taxon>
        <taxon>lamiids</taxon>
        <taxon>Lamiales</taxon>
        <taxon>Orobanchaceae</taxon>
        <taxon>Orobanchaceae incertae sedis</taxon>
        <taxon>Phtheirospermum</taxon>
    </lineage>
</organism>
<evidence type="ECO:0000256" key="6">
    <source>
        <dbReference type="ARBA" id="ARBA00022840"/>
    </source>
</evidence>
<accession>A0A830DEI2</accession>
<gene>
    <name evidence="8" type="ORF">PHJA_002674700</name>
</gene>
<dbReference type="GO" id="GO:0004674">
    <property type="term" value="F:protein serine/threonine kinase activity"/>
    <property type="evidence" value="ECO:0007669"/>
    <property type="project" value="UniProtKB-KW"/>
</dbReference>
<dbReference type="GO" id="GO:0005524">
    <property type="term" value="F:ATP binding"/>
    <property type="evidence" value="ECO:0007669"/>
    <property type="project" value="UniProtKB-KW"/>
</dbReference>
<dbReference type="EMBL" id="BMAC01001043">
    <property type="protein sequence ID" value="GFQ05306.1"/>
    <property type="molecule type" value="Genomic_DNA"/>
</dbReference>
<keyword evidence="4" id="KW-0547">Nucleotide-binding</keyword>
<proteinExistence type="inferred from homology"/>
<evidence type="ECO:0000256" key="5">
    <source>
        <dbReference type="ARBA" id="ARBA00022777"/>
    </source>
</evidence>
<dbReference type="OrthoDB" id="1737070at2759"/>
<evidence type="ECO:0000256" key="1">
    <source>
        <dbReference type="ARBA" id="ARBA00005354"/>
    </source>
</evidence>
<reference evidence="8" key="1">
    <citation type="submission" date="2020-07" db="EMBL/GenBank/DDBJ databases">
        <title>Ethylene signaling mediates host invasion by parasitic plants.</title>
        <authorList>
            <person name="Yoshida S."/>
        </authorList>
    </citation>
    <scope>NUCLEOTIDE SEQUENCE</scope>
    <source>
        <strain evidence="8">Okayama</strain>
    </source>
</reference>
<dbReference type="PROSITE" id="PS50011">
    <property type="entry name" value="PROTEIN_KINASE_DOM"/>
    <property type="match status" value="1"/>
</dbReference>
<dbReference type="Gene3D" id="1.10.510.10">
    <property type="entry name" value="Transferase(Phosphotransferase) domain 1"/>
    <property type="match status" value="1"/>
</dbReference>
<dbReference type="SUPFAM" id="SSF56112">
    <property type="entry name" value="Protein kinase-like (PK-like)"/>
    <property type="match status" value="1"/>
</dbReference>
<dbReference type="Pfam" id="PF00069">
    <property type="entry name" value="Pkinase"/>
    <property type="match status" value="1"/>
</dbReference>
<evidence type="ECO:0000313" key="8">
    <source>
        <dbReference type="EMBL" id="GFQ05306.1"/>
    </source>
</evidence>
<dbReference type="PANTHER" id="PTHR24349">
    <property type="entry name" value="SERINE/THREONINE-PROTEIN KINASE"/>
    <property type="match status" value="1"/>
</dbReference>
<dbReference type="AlphaFoldDB" id="A0A830DEI2"/>
<dbReference type="InterPro" id="IPR050205">
    <property type="entry name" value="CDPK_Ser/Thr_kinases"/>
</dbReference>
<comment type="similarity">
    <text evidence="1">Belongs to the protein kinase superfamily. CAMK Ser/Thr protein kinase family. CaMK subfamily.</text>
</comment>
<evidence type="ECO:0000259" key="7">
    <source>
        <dbReference type="PROSITE" id="PS50011"/>
    </source>
</evidence>
<evidence type="ECO:0000256" key="3">
    <source>
        <dbReference type="ARBA" id="ARBA00022679"/>
    </source>
</evidence>
<dbReference type="Proteomes" id="UP000653305">
    <property type="component" value="Unassembled WGS sequence"/>
</dbReference>
<keyword evidence="2" id="KW-0723">Serine/threonine-protein kinase</keyword>
<name>A0A830DEI2_9LAMI</name>
<evidence type="ECO:0000256" key="4">
    <source>
        <dbReference type="ARBA" id="ARBA00022741"/>
    </source>
</evidence>
<keyword evidence="6" id="KW-0067">ATP-binding</keyword>
<dbReference type="Gene3D" id="3.10.129.10">
    <property type="entry name" value="Hotdog Thioesterase"/>
    <property type="match status" value="1"/>
</dbReference>